<dbReference type="PANTHER" id="PTHR47789:SF2">
    <property type="entry name" value="VHS DOMAIN-CONTAINING PROTEIN"/>
    <property type="match status" value="1"/>
</dbReference>
<organism evidence="4 5">
    <name type="scientific">Sporisorium graminicola</name>
    <dbReference type="NCBI Taxonomy" id="280036"/>
    <lineage>
        <taxon>Eukaryota</taxon>
        <taxon>Fungi</taxon>
        <taxon>Dikarya</taxon>
        <taxon>Basidiomycota</taxon>
        <taxon>Ustilaginomycotina</taxon>
        <taxon>Ustilaginomycetes</taxon>
        <taxon>Ustilaginales</taxon>
        <taxon>Ustilaginaceae</taxon>
        <taxon>Sporisorium</taxon>
    </lineage>
</organism>
<name>A0A4U7KNB3_9BASI</name>
<feature type="region of interest" description="Disordered" evidence="2">
    <location>
        <begin position="327"/>
        <end position="357"/>
    </location>
</feature>
<proteinExistence type="predicted"/>
<keyword evidence="1" id="KW-0175">Coiled coil</keyword>
<evidence type="ECO:0000259" key="3">
    <source>
        <dbReference type="PROSITE" id="PS50179"/>
    </source>
</evidence>
<dbReference type="Pfam" id="PF00790">
    <property type="entry name" value="VHS"/>
    <property type="match status" value="1"/>
</dbReference>
<dbReference type="AlphaFoldDB" id="A0A4U7KNB3"/>
<feature type="domain" description="VHS" evidence="3">
    <location>
        <begin position="412"/>
        <end position="534"/>
    </location>
</feature>
<evidence type="ECO:0000256" key="1">
    <source>
        <dbReference type="SAM" id="Coils"/>
    </source>
</evidence>
<feature type="compositionally biased region" description="Basic and acidic residues" evidence="2">
    <location>
        <begin position="238"/>
        <end position="253"/>
    </location>
</feature>
<protein>
    <recommendedName>
        <fullName evidence="3">VHS domain-containing protein</fullName>
    </recommendedName>
</protein>
<dbReference type="InterPro" id="IPR008942">
    <property type="entry name" value="ENTH_VHS"/>
</dbReference>
<dbReference type="Gene3D" id="1.25.40.90">
    <property type="match status" value="1"/>
</dbReference>
<dbReference type="GO" id="GO:0051666">
    <property type="term" value="P:actin cortical patch localization"/>
    <property type="evidence" value="ECO:0007669"/>
    <property type="project" value="TreeGrafter"/>
</dbReference>
<sequence>MKKFFKSKEAGTITPLPPTSPAAPSSYSFGTPRLFDEYQARVASQSTESRRPLSLQPPTSNSSRPPPRDSSDDLGYAHAYSSPPLSSSSSRQRHSQQMGASPRKKRFSTQVADTTVYESYSDPNSHSQPYRPSYDSNHAADYDDFRLQPSLSQPPLHANARLSFQQQQQPASGIAAFSPPKSLRPAQPPAHHRRDNSLNMGIITGAAHQNGSADLSYARYPPANVASTDATWPVPHQRRSEDSDDADHTRHNDGDDDGADADVDGRTPTASSASRSAAYPVYSGADGDEDANGEVLISHGRYEEPHPRELDGKDKVKAKKLFGFATISNKDKKAKQDRDRAAPSPSPVPRASRDRDDARLMAPLVELRSLSAQDRNKEGWMDRWNKRAHHHQAARVQDKEAEEIAGSRIGWLCANAYSEHDWMHILPLIDMVGHSEAASKEAARALRKEFKYGSVDSQRRAVRVWALLTLNGSDRFRLQVASKRFLEAIEETVASPKTPLSVKETMLRVLGVLAFEFRGDAELVSVTKCWNKVKPSDRRKDGEPLEDDLFEFRLPQPRTTSAQQQQQPPSRHASQRRSQPPRHPVALNDTMFDATPLLQHQQPLCPRAPPPMPASLQLQAQPPLRQPQQPQQQHEQPWLLSTLPAPNLDPHPHTAFGTLPSSMPVEQQPTNGSTTTTPADIVSNLEAAAASMDSRSASYRSSSADDSLHHHQDVVTFDEDVRRLHEECQIARSNAAVLLDTLLHEGLHPDTAELVDEFYGKVVRSQELISSQIGWASAQADRSRLAIGAAERETGEEALLADLLEAHGRTSEAVRVVEDARRRIEEEEAERRVTERSKVEVRLVRSALVQDAAGDVYDLGRGRGGGGGGLLGADREMNHASGSRSPSPYAAIIPARAAASALSPNAAFSPPSNGAAVGYGGVPPRISRPLPVPRSDQSSDSNNSTHSFAAPPAGNSLTASSHSTHSNTSTHSLNPVPSGGGSGGRSPLPLTPTLNIDIKQQQKEAGSSQDEDEDELQTPVVPSAKALGKRRAVSVRYPTPPGTREAPPPQLPPLPPGSAGTRDVVNGVGGLKLT</sequence>
<dbReference type="CDD" id="cd16980">
    <property type="entry name" value="VHS_Lsb5"/>
    <property type="match status" value="1"/>
</dbReference>
<dbReference type="PROSITE" id="PS50179">
    <property type="entry name" value="VHS"/>
    <property type="match status" value="1"/>
</dbReference>
<dbReference type="SUPFAM" id="SSF48464">
    <property type="entry name" value="ENTH/VHS domain"/>
    <property type="match status" value="1"/>
</dbReference>
<evidence type="ECO:0000313" key="4">
    <source>
        <dbReference type="EMBL" id="TKY85945.1"/>
    </source>
</evidence>
<reference evidence="4 5" key="1">
    <citation type="submission" date="2019-05" db="EMBL/GenBank/DDBJ databases">
        <title>Sporisorium graminicola CBS 10092 draft sequencing and annotation.</title>
        <authorList>
            <person name="Solano-Gonzalez S."/>
            <person name="Caddick M.X."/>
            <person name="Darby A."/>
        </authorList>
    </citation>
    <scope>NUCLEOTIDE SEQUENCE [LARGE SCALE GENOMIC DNA]</scope>
    <source>
        <strain evidence="4 5">CBS 10092</strain>
    </source>
</reference>
<feature type="region of interest" description="Disordered" evidence="2">
    <location>
        <begin position="601"/>
        <end position="678"/>
    </location>
</feature>
<dbReference type="InterPro" id="IPR045007">
    <property type="entry name" value="LSB5"/>
</dbReference>
<dbReference type="RefSeq" id="XP_029737930.1">
    <property type="nucleotide sequence ID" value="XM_029885364.1"/>
</dbReference>
<dbReference type="EMBL" id="SRRM01000018">
    <property type="protein sequence ID" value="TKY85945.1"/>
    <property type="molecule type" value="Genomic_DNA"/>
</dbReference>
<dbReference type="GO" id="GO:0007034">
    <property type="term" value="P:vacuolar transport"/>
    <property type="evidence" value="ECO:0007669"/>
    <property type="project" value="UniProtKB-ARBA"/>
</dbReference>
<dbReference type="GO" id="GO:0006897">
    <property type="term" value="P:endocytosis"/>
    <property type="evidence" value="ECO:0007669"/>
    <property type="project" value="InterPro"/>
</dbReference>
<dbReference type="GeneID" id="40727665"/>
<feature type="region of interest" description="Disordered" evidence="2">
    <location>
        <begin position="225"/>
        <end position="292"/>
    </location>
</feature>
<feature type="compositionally biased region" description="Low complexity" evidence="2">
    <location>
        <begin position="955"/>
        <end position="977"/>
    </location>
</feature>
<feature type="region of interest" description="Disordered" evidence="2">
    <location>
        <begin position="554"/>
        <end position="587"/>
    </location>
</feature>
<feature type="compositionally biased region" description="Polar residues" evidence="2">
    <location>
        <begin position="108"/>
        <end position="136"/>
    </location>
</feature>
<feature type="compositionally biased region" description="Low complexity" evidence="2">
    <location>
        <begin position="76"/>
        <end position="90"/>
    </location>
</feature>
<evidence type="ECO:0000256" key="2">
    <source>
        <dbReference type="SAM" id="MobiDB-lite"/>
    </source>
</evidence>
<dbReference type="GO" id="GO:0043130">
    <property type="term" value="F:ubiquitin binding"/>
    <property type="evidence" value="ECO:0007669"/>
    <property type="project" value="InterPro"/>
</dbReference>
<feature type="compositionally biased region" description="Pro residues" evidence="2">
    <location>
        <begin position="1038"/>
        <end position="1056"/>
    </location>
</feature>
<accession>A0A4U7KNB3</accession>
<dbReference type="InterPro" id="IPR002014">
    <property type="entry name" value="VHS_dom"/>
</dbReference>
<feature type="compositionally biased region" description="Low complexity" evidence="2">
    <location>
        <begin position="614"/>
        <end position="640"/>
    </location>
</feature>
<feature type="compositionally biased region" description="Basic and acidic residues" evidence="2">
    <location>
        <begin position="329"/>
        <end position="341"/>
    </location>
</feature>
<dbReference type="SMART" id="SM00288">
    <property type="entry name" value="VHS"/>
    <property type="match status" value="1"/>
</dbReference>
<dbReference type="GO" id="GO:0030479">
    <property type="term" value="C:actin cortical patch"/>
    <property type="evidence" value="ECO:0007669"/>
    <property type="project" value="TreeGrafter"/>
</dbReference>
<feature type="compositionally biased region" description="Polar residues" evidence="2">
    <location>
        <begin position="659"/>
        <end position="678"/>
    </location>
</feature>
<feature type="compositionally biased region" description="Low complexity" evidence="2">
    <location>
        <begin position="555"/>
        <end position="578"/>
    </location>
</feature>
<gene>
    <name evidence="4" type="ORF">EX895_004770</name>
</gene>
<keyword evidence="5" id="KW-1185">Reference proteome</keyword>
<feature type="compositionally biased region" description="Polar residues" evidence="2">
    <location>
        <begin position="935"/>
        <end position="947"/>
    </location>
</feature>
<feature type="coiled-coil region" evidence="1">
    <location>
        <begin position="810"/>
        <end position="837"/>
    </location>
</feature>
<dbReference type="KEGG" id="sgra:EX895_004770"/>
<comment type="caution">
    <text evidence="4">The sequence shown here is derived from an EMBL/GenBank/DDBJ whole genome shotgun (WGS) entry which is preliminary data.</text>
</comment>
<dbReference type="OrthoDB" id="10255964at2759"/>
<dbReference type="GO" id="GO:0035091">
    <property type="term" value="F:phosphatidylinositol binding"/>
    <property type="evidence" value="ECO:0007669"/>
    <property type="project" value="InterPro"/>
</dbReference>
<dbReference type="Proteomes" id="UP000306050">
    <property type="component" value="Chromosome SGRAM_5"/>
</dbReference>
<feature type="region of interest" description="Disordered" evidence="2">
    <location>
        <begin position="919"/>
        <end position="1074"/>
    </location>
</feature>
<dbReference type="GO" id="GO:0007015">
    <property type="term" value="P:actin filament organization"/>
    <property type="evidence" value="ECO:0007669"/>
    <property type="project" value="InterPro"/>
</dbReference>
<feature type="region of interest" description="Disordered" evidence="2">
    <location>
        <begin position="1"/>
        <end position="199"/>
    </location>
</feature>
<dbReference type="PANTHER" id="PTHR47789">
    <property type="entry name" value="LAS SEVENTEEN-BINDING PROTEIN 5"/>
    <property type="match status" value="1"/>
</dbReference>
<evidence type="ECO:0000313" key="5">
    <source>
        <dbReference type="Proteomes" id="UP000306050"/>
    </source>
</evidence>
<feature type="compositionally biased region" description="Polar residues" evidence="2">
    <location>
        <begin position="162"/>
        <end position="171"/>
    </location>
</feature>